<dbReference type="Pfam" id="PF13350">
    <property type="entry name" value="Y_phosphatase3"/>
    <property type="match status" value="1"/>
</dbReference>
<organism evidence="1 2">
    <name type="scientific">Reinekea marinisedimentorum</name>
    <dbReference type="NCBI Taxonomy" id="230495"/>
    <lineage>
        <taxon>Bacteria</taxon>
        <taxon>Pseudomonadati</taxon>
        <taxon>Pseudomonadota</taxon>
        <taxon>Gammaproteobacteria</taxon>
        <taxon>Oceanospirillales</taxon>
        <taxon>Saccharospirillaceae</taxon>
        <taxon>Reinekea</taxon>
    </lineage>
</organism>
<reference evidence="1 2" key="1">
    <citation type="submission" date="2019-03" db="EMBL/GenBank/DDBJ databases">
        <title>Genomic Encyclopedia of Archaeal and Bacterial Type Strains, Phase II (KMG-II): from individual species to whole genera.</title>
        <authorList>
            <person name="Goeker M."/>
        </authorList>
    </citation>
    <scope>NUCLEOTIDE SEQUENCE [LARGE SCALE GENOMIC DNA]</scope>
    <source>
        <strain evidence="1 2">DSM 15388</strain>
    </source>
</reference>
<dbReference type="OrthoDB" id="9814896at2"/>
<dbReference type="Gene3D" id="3.90.190.10">
    <property type="entry name" value="Protein tyrosine phosphatase superfamily"/>
    <property type="match status" value="1"/>
</dbReference>
<name>A0A4R3IBW8_9GAMM</name>
<gene>
    <name evidence="1" type="ORF">BCF53_102139</name>
</gene>
<evidence type="ECO:0000313" key="1">
    <source>
        <dbReference type="EMBL" id="TCS43115.1"/>
    </source>
</evidence>
<dbReference type="GO" id="GO:0004721">
    <property type="term" value="F:phosphoprotein phosphatase activity"/>
    <property type="evidence" value="ECO:0007669"/>
    <property type="project" value="InterPro"/>
</dbReference>
<dbReference type="InterPro" id="IPR026893">
    <property type="entry name" value="Tyr/Ser_Pase_IphP-type"/>
</dbReference>
<proteinExistence type="predicted"/>
<comment type="caution">
    <text evidence="1">The sequence shown here is derived from an EMBL/GenBank/DDBJ whole genome shotgun (WGS) entry which is preliminary data.</text>
</comment>
<dbReference type="Proteomes" id="UP000295793">
    <property type="component" value="Unassembled WGS sequence"/>
</dbReference>
<dbReference type="RefSeq" id="WP_132699756.1">
    <property type="nucleotide sequence ID" value="NZ_SLZR01000002.1"/>
</dbReference>
<accession>A0A4R3IBW8</accession>
<evidence type="ECO:0000313" key="2">
    <source>
        <dbReference type="Proteomes" id="UP000295793"/>
    </source>
</evidence>
<dbReference type="SUPFAM" id="SSF52799">
    <property type="entry name" value="(Phosphotyrosine protein) phosphatases II"/>
    <property type="match status" value="1"/>
</dbReference>
<sequence>MANYLKKKYIAMQETWGDGIKTRKQRFFAHLDAHLGDHAFFRVLWTNLHQLGDNAWRCNQPSPGQVKHLADLGIKNIVNLRGPSRWGSYALEREACEKYGIKLINHRMYSRRMPKFEELVATKAMFESLEGPTVFHCKSGADRAGICSALYSLMILQQPIEQAIKQLNIKYLHVKHSKTGRLDHFLESYQQFNSKTPTDFMEWAEHHYDRDKLTEEFHSNKWYDFLVDKVLHRE</sequence>
<protein>
    <submittedName>
        <fullName evidence="1">Tyrosine phosphatase family protein</fullName>
    </submittedName>
</protein>
<dbReference type="AlphaFoldDB" id="A0A4R3IBW8"/>
<dbReference type="InterPro" id="IPR029021">
    <property type="entry name" value="Prot-tyrosine_phosphatase-like"/>
</dbReference>
<keyword evidence="2" id="KW-1185">Reference proteome</keyword>
<dbReference type="EMBL" id="SLZR01000002">
    <property type="protein sequence ID" value="TCS43115.1"/>
    <property type="molecule type" value="Genomic_DNA"/>
</dbReference>